<feature type="domain" description="Tyr recombinase" evidence="5">
    <location>
        <begin position="102"/>
        <end position="296"/>
    </location>
</feature>
<evidence type="ECO:0000256" key="1">
    <source>
        <dbReference type="ARBA" id="ARBA00008857"/>
    </source>
</evidence>
<keyword evidence="3" id="KW-0238">DNA-binding</keyword>
<proteinExistence type="inferred from homology"/>
<keyword evidence="4" id="KW-0233">DNA recombination</keyword>
<dbReference type="CDD" id="cd01184">
    <property type="entry name" value="INT_C_like_1"/>
    <property type="match status" value="1"/>
</dbReference>
<dbReference type="InterPro" id="IPR013762">
    <property type="entry name" value="Integrase-like_cat_sf"/>
</dbReference>
<dbReference type="InterPro" id="IPR050090">
    <property type="entry name" value="Tyrosine_recombinase_XerCD"/>
</dbReference>
<dbReference type="InterPro" id="IPR011010">
    <property type="entry name" value="DNA_brk_join_enz"/>
</dbReference>
<dbReference type="RefSeq" id="WP_309718471.1">
    <property type="nucleotide sequence ID" value="NZ_JARWAM010000004.1"/>
</dbReference>
<dbReference type="SUPFAM" id="SSF56349">
    <property type="entry name" value="DNA breaking-rejoining enzymes"/>
    <property type="match status" value="1"/>
</dbReference>
<evidence type="ECO:0000256" key="3">
    <source>
        <dbReference type="ARBA" id="ARBA00023125"/>
    </source>
</evidence>
<evidence type="ECO:0000313" key="6">
    <source>
        <dbReference type="EMBL" id="MDR5904875.1"/>
    </source>
</evidence>
<comment type="similarity">
    <text evidence="1">Belongs to the 'phage' integrase family.</text>
</comment>
<keyword evidence="2" id="KW-0229">DNA integration</keyword>
<organism evidence="6 7">
    <name type="scientific">Franzmannia qiaohouensis</name>
    <dbReference type="NCBI Taxonomy" id="1329370"/>
    <lineage>
        <taxon>Bacteria</taxon>
        <taxon>Pseudomonadati</taxon>
        <taxon>Pseudomonadota</taxon>
        <taxon>Gammaproteobacteria</taxon>
        <taxon>Oceanospirillales</taxon>
        <taxon>Halomonadaceae</taxon>
        <taxon>Franzmannia</taxon>
    </lineage>
</organism>
<evidence type="ECO:0000256" key="4">
    <source>
        <dbReference type="ARBA" id="ARBA00023172"/>
    </source>
</evidence>
<name>A0ABU1HE50_9GAMM</name>
<dbReference type="PROSITE" id="PS51898">
    <property type="entry name" value="TYR_RECOMBINASE"/>
    <property type="match status" value="1"/>
</dbReference>
<dbReference type="Proteomes" id="UP001251374">
    <property type="component" value="Unassembled WGS sequence"/>
</dbReference>
<evidence type="ECO:0000313" key="7">
    <source>
        <dbReference type="Proteomes" id="UP001251374"/>
    </source>
</evidence>
<reference evidence="6 7" key="1">
    <citation type="submission" date="2023-04" db="EMBL/GenBank/DDBJ databases">
        <title>A long-awaited taxogenomic arrangement of the family Halomonadaceae.</title>
        <authorList>
            <person name="De La Haba R."/>
            <person name="Chuvochina M."/>
            <person name="Wittouck S."/>
            <person name="Arahal D.R."/>
            <person name="Sanchez-Porro C."/>
            <person name="Hugenholtz P."/>
            <person name="Ventosa A."/>
        </authorList>
    </citation>
    <scope>NUCLEOTIDE SEQUENCE [LARGE SCALE GENOMIC DNA]</scope>
    <source>
        <strain evidence="6 7">DSM 26770</strain>
    </source>
</reference>
<keyword evidence="7" id="KW-1185">Reference proteome</keyword>
<sequence length="321" mass="37153">MIRLFCRICRDKRIDYYTHEDAKMFREKALKLPPFTLRILQKHPEMSLSDLIGKGDATISVTTYNNYIKNLSTVFTHAKREGFATNHLFAYMKIRRKIKASSYRDVFSSDEVVLMFESTAKYRYTKRDFKYWLPRLAYYTGARLNELCQLYRDDVRYIHDVACIHIRAGRSDQRLKTPAAERVVPVHSKLVELGFLDYVESQGERIFPMFKHSEKHGYSATPSRWFGRFKIDIGLVDDGSGKKDFHSVRHSVANELKQKGVSENLIGGILGHTTGGMTNTRYGKDYKPEVLKPVIEMLTIEQTPQGTDMIQVDIERATGRS</sequence>
<dbReference type="Pfam" id="PF00589">
    <property type="entry name" value="Phage_integrase"/>
    <property type="match status" value="1"/>
</dbReference>
<dbReference type="InterPro" id="IPR002104">
    <property type="entry name" value="Integrase_catalytic"/>
</dbReference>
<protein>
    <submittedName>
        <fullName evidence="6">Site-specific integrase</fullName>
    </submittedName>
</protein>
<comment type="caution">
    <text evidence="6">The sequence shown here is derived from an EMBL/GenBank/DDBJ whole genome shotgun (WGS) entry which is preliminary data.</text>
</comment>
<dbReference type="EMBL" id="JARWAM010000004">
    <property type="protein sequence ID" value="MDR5904875.1"/>
    <property type="molecule type" value="Genomic_DNA"/>
</dbReference>
<dbReference type="Gene3D" id="1.10.443.10">
    <property type="entry name" value="Intergrase catalytic core"/>
    <property type="match status" value="1"/>
</dbReference>
<gene>
    <name evidence="6" type="ORF">QC821_06265</name>
</gene>
<dbReference type="PANTHER" id="PTHR30349">
    <property type="entry name" value="PHAGE INTEGRASE-RELATED"/>
    <property type="match status" value="1"/>
</dbReference>
<evidence type="ECO:0000256" key="2">
    <source>
        <dbReference type="ARBA" id="ARBA00022908"/>
    </source>
</evidence>
<evidence type="ECO:0000259" key="5">
    <source>
        <dbReference type="PROSITE" id="PS51898"/>
    </source>
</evidence>
<dbReference type="PANTHER" id="PTHR30349:SF41">
    <property type="entry name" value="INTEGRASE_RECOMBINASE PROTEIN MJ0367-RELATED"/>
    <property type="match status" value="1"/>
</dbReference>
<accession>A0ABU1HE50</accession>